<name>A0A0N4ZNU9_PARTI</name>
<evidence type="ECO:0000313" key="5">
    <source>
        <dbReference type="Proteomes" id="UP000038045"/>
    </source>
</evidence>
<dbReference type="InterPro" id="IPR007199">
    <property type="entry name" value="Rep_factor-A_N"/>
</dbReference>
<dbReference type="Gene3D" id="2.40.50.140">
    <property type="entry name" value="Nucleic acid-binding proteins"/>
    <property type="match status" value="4"/>
</dbReference>
<proteinExistence type="predicted"/>
<dbReference type="Proteomes" id="UP000038045">
    <property type="component" value="Unplaced"/>
</dbReference>
<dbReference type="PANTHER" id="PTHR47165">
    <property type="entry name" value="OS03G0429900 PROTEIN"/>
    <property type="match status" value="1"/>
</dbReference>
<feature type="domain" description="Replication factor A C-terminal" evidence="3">
    <location>
        <begin position="457"/>
        <end position="557"/>
    </location>
</feature>
<dbReference type="GO" id="GO:0006260">
    <property type="term" value="P:DNA replication"/>
    <property type="evidence" value="ECO:0007669"/>
    <property type="project" value="InterPro"/>
</dbReference>
<dbReference type="SUPFAM" id="SSF50249">
    <property type="entry name" value="Nucleic acid-binding proteins"/>
    <property type="match status" value="4"/>
</dbReference>
<reference evidence="6" key="1">
    <citation type="submission" date="2017-02" db="UniProtKB">
        <authorList>
            <consortium name="WormBaseParasite"/>
        </authorList>
    </citation>
    <scope>IDENTIFICATION</scope>
</reference>
<dbReference type="STRING" id="131310.A0A0N4ZNU9"/>
<dbReference type="InterPro" id="IPR012340">
    <property type="entry name" value="NA-bd_OB-fold"/>
</dbReference>
<dbReference type="PANTHER" id="PTHR47165:SF4">
    <property type="entry name" value="OS03G0429900 PROTEIN"/>
    <property type="match status" value="1"/>
</dbReference>
<dbReference type="WBParaSite" id="PTRK_0001021200.1">
    <property type="protein sequence ID" value="PTRK_0001021200.1"/>
    <property type="gene ID" value="PTRK_0001021200"/>
</dbReference>
<keyword evidence="5" id="KW-1185">Reference proteome</keyword>
<dbReference type="Pfam" id="PF04057">
    <property type="entry name" value="Rep-A_N"/>
    <property type="match status" value="1"/>
</dbReference>
<organism evidence="5 6">
    <name type="scientific">Parastrongyloides trichosuri</name>
    <name type="common">Possum-specific nematode worm</name>
    <dbReference type="NCBI Taxonomy" id="131310"/>
    <lineage>
        <taxon>Eukaryota</taxon>
        <taxon>Metazoa</taxon>
        <taxon>Ecdysozoa</taxon>
        <taxon>Nematoda</taxon>
        <taxon>Chromadorea</taxon>
        <taxon>Rhabditida</taxon>
        <taxon>Tylenchina</taxon>
        <taxon>Panagrolaimomorpha</taxon>
        <taxon>Strongyloidoidea</taxon>
        <taxon>Strongyloididae</taxon>
        <taxon>Parastrongyloides</taxon>
    </lineage>
</organism>
<evidence type="ECO:0000259" key="4">
    <source>
        <dbReference type="Pfam" id="PF16900"/>
    </source>
</evidence>
<evidence type="ECO:0000259" key="2">
    <source>
        <dbReference type="Pfam" id="PF04057"/>
    </source>
</evidence>
<evidence type="ECO:0000259" key="3">
    <source>
        <dbReference type="Pfam" id="PF08646"/>
    </source>
</evidence>
<sequence length="594" mass="69406">MTSYQPRLTKNFFQELCSGKTNGREPILQVMNCRYTANEKDIRLRLNDGTYTYASILIPGDYARNINIIELEKRKSIIKILEYIVNKIDREGYEKVLITIKKFSILNHNCDKVIGKPIPFVYKIIPVDETQSKEGKQSNQIKNVFDTELPNIVSRSVASVMNGAQTKNDEITLIKDIHSFCENWKIIGKVTSKSDIVKFDENCLFKFVITDNEGSSIQLISFGALALKFYKTIILNNSYFVKGKKKNISRKTNKYNPTDHDYEIKITSDVVIKEMEKEVELPKEIYSKFNRLLLSEVQTVKEAIVDIVVIVIDIDPIANYINNSSKKKKRIMTVTDESNIIMEIFFWDNFSDVFDDSCKGKVVQFQRLRKTTFRGVKRLTFCYGTQYIMNPEIQITEKLLKLLDKKPNVSEEFLNNLFDEVKTLYFIDSLQSRGFLADGQEFTFFGKIINIRKVYALSCPSIDCRNDIIKKKKDLYFCNKCDKEYKDYVYKFKISLLINDGTKKKTILINNNIGEVLFEKTLEELITMDKENNQEYLDLINNICNNYYIFKVKTNIHECQELNNYFCCYFLQKIQPNFINNSFLHNIVNMIENT</sequence>
<keyword evidence="1" id="KW-0238">DNA-binding</keyword>
<feature type="domain" description="Replication factor-A protein 1 N-terminal" evidence="2">
    <location>
        <begin position="13"/>
        <end position="100"/>
    </location>
</feature>
<dbReference type="AlphaFoldDB" id="A0A0N4ZNU9"/>
<protein>
    <submittedName>
        <fullName evidence="6">Replication protein A subunit</fullName>
    </submittedName>
</protein>
<dbReference type="GO" id="GO:0005634">
    <property type="term" value="C:nucleus"/>
    <property type="evidence" value="ECO:0007669"/>
    <property type="project" value="InterPro"/>
</dbReference>
<dbReference type="GO" id="GO:0003677">
    <property type="term" value="F:DNA binding"/>
    <property type="evidence" value="ECO:0007669"/>
    <property type="project" value="UniProtKB-KW"/>
</dbReference>
<accession>A0A0N4ZNU9</accession>
<feature type="domain" description="Replication protein A OB" evidence="4">
    <location>
        <begin position="297"/>
        <end position="389"/>
    </location>
</feature>
<evidence type="ECO:0000313" key="6">
    <source>
        <dbReference type="WBParaSite" id="PTRK_0001021200.1"/>
    </source>
</evidence>
<dbReference type="Pfam" id="PF16900">
    <property type="entry name" value="REPA_OB_2"/>
    <property type="match status" value="1"/>
</dbReference>
<evidence type="ECO:0000256" key="1">
    <source>
        <dbReference type="ARBA" id="ARBA00023125"/>
    </source>
</evidence>
<dbReference type="InterPro" id="IPR013955">
    <property type="entry name" value="Rep_factor-A_C"/>
</dbReference>
<dbReference type="Pfam" id="PF08646">
    <property type="entry name" value="Rep_fac-A_C"/>
    <property type="match status" value="1"/>
</dbReference>
<dbReference type="InterPro" id="IPR031657">
    <property type="entry name" value="REPA_OB_2"/>
</dbReference>